<sequence length="71" mass="8086">MWVRGGGNGAWWLVCARHREFYTEGRCSLTGQIHGITATVAAFFSVHLRYVDLPDPERKAYRLGFCWIALA</sequence>
<gene>
    <name evidence="1" type="ORF">EJ02DRAFT_252221</name>
</gene>
<evidence type="ECO:0000313" key="1">
    <source>
        <dbReference type="EMBL" id="KAF1939708.1"/>
    </source>
</evidence>
<accession>A0A6A5SJC4</accession>
<organism evidence="1 2">
    <name type="scientific">Clathrospora elynae</name>
    <dbReference type="NCBI Taxonomy" id="706981"/>
    <lineage>
        <taxon>Eukaryota</taxon>
        <taxon>Fungi</taxon>
        <taxon>Dikarya</taxon>
        <taxon>Ascomycota</taxon>
        <taxon>Pezizomycotina</taxon>
        <taxon>Dothideomycetes</taxon>
        <taxon>Pleosporomycetidae</taxon>
        <taxon>Pleosporales</taxon>
        <taxon>Diademaceae</taxon>
        <taxon>Clathrospora</taxon>
    </lineage>
</organism>
<reference evidence="1" key="1">
    <citation type="journal article" date="2020" name="Stud. Mycol.">
        <title>101 Dothideomycetes genomes: a test case for predicting lifestyles and emergence of pathogens.</title>
        <authorList>
            <person name="Haridas S."/>
            <person name="Albert R."/>
            <person name="Binder M."/>
            <person name="Bloem J."/>
            <person name="Labutti K."/>
            <person name="Salamov A."/>
            <person name="Andreopoulos B."/>
            <person name="Baker S."/>
            <person name="Barry K."/>
            <person name="Bills G."/>
            <person name="Bluhm B."/>
            <person name="Cannon C."/>
            <person name="Castanera R."/>
            <person name="Culley D."/>
            <person name="Daum C."/>
            <person name="Ezra D."/>
            <person name="Gonzalez J."/>
            <person name="Henrissat B."/>
            <person name="Kuo A."/>
            <person name="Liang C."/>
            <person name="Lipzen A."/>
            <person name="Lutzoni F."/>
            <person name="Magnuson J."/>
            <person name="Mondo S."/>
            <person name="Nolan M."/>
            <person name="Ohm R."/>
            <person name="Pangilinan J."/>
            <person name="Park H.-J."/>
            <person name="Ramirez L."/>
            <person name="Alfaro M."/>
            <person name="Sun H."/>
            <person name="Tritt A."/>
            <person name="Yoshinaga Y."/>
            <person name="Zwiers L.-H."/>
            <person name="Turgeon B."/>
            <person name="Goodwin S."/>
            <person name="Spatafora J."/>
            <person name="Crous P."/>
            <person name="Grigoriev I."/>
        </authorList>
    </citation>
    <scope>NUCLEOTIDE SEQUENCE</scope>
    <source>
        <strain evidence="1">CBS 161.51</strain>
    </source>
</reference>
<dbReference type="EMBL" id="ML976076">
    <property type="protein sequence ID" value="KAF1939708.1"/>
    <property type="molecule type" value="Genomic_DNA"/>
</dbReference>
<keyword evidence="2" id="KW-1185">Reference proteome</keyword>
<evidence type="ECO:0000313" key="2">
    <source>
        <dbReference type="Proteomes" id="UP000800038"/>
    </source>
</evidence>
<dbReference type="Proteomes" id="UP000800038">
    <property type="component" value="Unassembled WGS sequence"/>
</dbReference>
<proteinExistence type="predicted"/>
<name>A0A6A5SJC4_9PLEO</name>
<protein>
    <submittedName>
        <fullName evidence="1">Uncharacterized protein</fullName>
    </submittedName>
</protein>
<dbReference type="AlphaFoldDB" id="A0A6A5SJC4"/>